<comment type="caution">
    <text evidence="3">The sequence shown here is derived from an EMBL/GenBank/DDBJ whole genome shotgun (WGS) entry which is preliminary data.</text>
</comment>
<organism evidence="3 4">
    <name type="scientific">Macleaya cordata</name>
    <name type="common">Five-seeded plume-poppy</name>
    <name type="synonym">Bocconia cordata</name>
    <dbReference type="NCBI Taxonomy" id="56857"/>
    <lineage>
        <taxon>Eukaryota</taxon>
        <taxon>Viridiplantae</taxon>
        <taxon>Streptophyta</taxon>
        <taxon>Embryophyta</taxon>
        <taxon>Tracheophyta</taxon>
        <taxon>Spermatophyta</taxon>
        <taxon>Magnoliopsida</taxon>
        <taxon>Ranunculales</taxon>
        <taxon>Papaveraceae</taxon>
        <taxon>Papaveroideae</taxon>
        <taxon>Macleaya</taxon>
    </lineage>
</organism>
<dbReference type="InParanoid" id="A0A200Q6W2"/>
<dbReference type="OMA" id="ARLRVMW"/>
<keyword evidence="2" id="KW-0472">Membrane</keyword>
<feature type="transmembrane region" description="Helical" evidence="2">
    <location>
        <begin position="65"/>
        <end position="86"/>
    </location>
</feature>
<evidence type="ECO:0000256" key="2">
    <source>
        <dbReference type="SAM" id="Phobius"/>
    </source>
</evidence>
<dbReference type="PANTHER" id="PTHR33640:SF8">
    <property type="entry name" value="TRANSMEMBRANE PROTEIN"/>
    <property type="match status" value="1"/>
</dbReference>
<reference evidence="3 4" key="1">
    <citation type="journal article" date="2017" name="Mol. Plant">
        <title>The Genome of Medicinal Plant Macleaya cordata Provides New Insights into Benzylisoquinoline Alkaloids Metabolism.</title>
        <authorList>
            <person name="Liu X."/>
            <person name="Liu Y."/>
            <person name="Huang P."/>
            <person name="Ma Y."/>
            <person name="Qing Z."/>
            <person name="Tang Q."/>
            <person name="Cao H."/>
            <person name="Cheng P."/>
            <person name="Zheng Y."/>
            <person name="Yuan Z."/>
            <person name="Zhou Y."/>
            <person name="Liu J."/>
            <person name="Tang Z."/>
            <person name="Zhuo Y."/>
            <person name="Zhang Y."/>
            <person name="Yu L."/>
            <person name="Huang J."/>
            <person name="Yang P."/>
            <person name="Peng Q."/>
            <person name="Zhang J."/>
            <person name="Jiang W."/>
            <person name="Zhang Z."/>
            <person name="Lin K."/>
            <person name="Ro D.K."/>
            <person name="Chen X."/>
            <person name="Xiong X."/>
            <person name="Shang Y."/>
            <person name="Huang S."/>
            <person name="Zeng J."/>
        </authorList>
    </citation>
    <scope>NUCLEOTIDE SEQUENCE [LARGE SCALE GENOMIC DNA]</scope>
    <source>
        <strain evidence="4">cv. BLH2017</strain>
        <tissue evidence="3">Root</tissue>
    </source>
</reference>
<dbReference type="PANTHER" id="PTHR33640">
    <property type="entry name" value="TRANSMEMBRANE PROTEIN"/>
    <property type="match status" value="1"/>
</dbReference>
<gene>
    <name evidence="3" type="ORF">BVC80_857g53</name>
</gene>
<feature type="compositionally biased region" description="Basic and acidic residues" evidence="1">
    <location>
        <begin position="184"/>
        <end position="211"/>
    </location>
</feature>
<dbReference type="OrthoDB" id="1916829at2759"/>
<dbReference type="STRING" id="56857.A0A200Q6W2"/>
<feature type="transmembrane region" description="Helical" evidence="2">
    <location>
        <begin position="26"/>
        <end position="45"/>
    </location>
</feature>
<sequence length="249" mass="28766">MDLFEIDNVKAEKANAMRRYRRLRKIANLFRFFEICLVLMFLSWFSTQLPTALRISGDYFQNLSVFIVSPKFVFLVGNAIILTLFAKSGKFPGQNSTSSGSGTDLYDEFIKNSESSQRIGTDVSLSLSTPEEVVFHDKQTVYEESSVMNTHTPDIATVTAATDKKIYRRTQSENLNHAISEKPTVRELRRSETEKCRKVENPRKKSEKVSGFEEEMSNDEFRRKIEEFIAKQMRFHREESMAIVLQNKS</sequence>
<protein>
    <submittedName>
        <fullName evidence="3">Uncharacterized protein</fullName>
    </submittedName>
</protein>
<dbReference type="Proteomes" id="UP000195402">
    <property type="component" value="Unassembled WGS sequence"/>
</dbReference>
<name>A0A200Q6W2_MACCD</name>
<accession>A0A200Q6W2</accession>
<proteinExistence type="predicted"/>
<evidence type="ECO:0000256" key="1">
    <source>
        <dbReference type="SAM" id="MobiDB-lite"/>
    </source>
</evidence>
<dbReference type="EMBL" id="MVGT01002934">
    <property type="protein sequence ID" value="OVA06213.1"/>
    <property type="molecule type" value="Genomic_DNA"/>
</dbReference>
<feature type="region of interest" description="Disordered" evidence="1">
    <location>
        <begin position="184"/>
        <end position="216"/>
    </location>
</feature>
<evidence type="ECO:0000313" key="3">
    <source>
        <dbReference type="EMBL" id="OVA06213.1"/>
    </source>
</evidence>
<dbReference type="AlphaFoldDB" id="A0A200Q6W2"/>
<keyword evidence="4" id="KW-1185">Reference proteome</keyword>
<keyword evidence="2" id="KW-1133">Transmembrane helix</keyword>
<dbReference type="FunCoup" id="A0A200Q6W2">
    <property type="interactions" value="251"/>
</dbReference>
<keyword evidence="2" id="KW-0812">Transmembrane</keyword>
<evidence type="ECO:0000313" key="4">
    <source>
        <dbReference type="Proteomes" id="UP000195402"/>
    </source>
</evidence>